<gene>
    <name evidence="1" type="ORF">EYD45_05245</name>
</gene>
<dbReference type="OrthoDB" id="1201884at2"/>
<proteinExistence type="predicted"/>
<accession>A0A4Q9FFR1</accession>
<dbReference type="PROSITE" id="PS51257">
    <property type="entry name" value="PROKAR_LIPOPROTEIN"/>
    <property type="match status" value="1"/>
</dbReference>
<evidence type="ECO:0000313" key="2">
    <source>
        <dbReference type="Proteomes" id="UP000291142"/>
    </source>
</evidence>
<comment type="caution">
    <text evidence="1">The sequence shown here is derived from an EMBL/GenBank/DDBJ whole genome shotgun (WGS) entry which is preliminary data.</text>
</comment>
<organism evidence="1 2">
    <name type="scientific">Hyunsoonleella flava</name>
    <dbReference type="NCBI Taxonomy" id="2527939"/>
    <lineage>
        <taxon>Bacteria</taxon>
        <taxon>Pseudomonadati</taxon>
        <taxon>Bacteroidota</taxon>
        <taxon>Flavobacteriia</taxon>
        <taxon>Flavobacteriales</taxon>
        <taxon>Flavobacteriaceae</taxon>
    </lineage>
</organism>
<keyword evidence="2" id="KW-1185">Reference proteome</keyword>
<dbReference type="RefSeq" id="WP_130963311.1">
    <property type="nucleotide sequence ID" value="NZ_SIRT01000003.1"/>
</dbReference>
<dbReference type="EMBL" id="SIRT01000003">
    <property type="protein sequence ID" value="TBN04669.1"/>
    <property type="molecule type" value="Genomic_DNA"/>
</dbReference>
<name>A0A4Q9FFR1_9FLAO</name>
<dbReference type="Proteomes" id="UP000291142">
    <property type="component" value="Unassembled WGS sequence"/>
</dbReference>
<dbReference type="AlphaFoldDB" id="A0A4Q9FFR1"/>
<sequence length="155" mass="17020">MKFKFIAPIISLFFILGCSVNDDTPEIQDQQEAQVFQWHLTNVSGGIAGVDIDFETDTIIWVFSVDFVGNGVLNVQNQNSDSSKEDGLDTGVYSISIPVYDSQSILFINGDEYAGLLTPTEEDLIINQNITSSGATGSDGFIYTFKRKVVTETTD</sequence>
<evidence type="ECO:0008006" key="3">
    <source>
        <dbReference type="Google" id="ProtNLM"/>
    </source>
</evidence>
<protein>
    <recommendedName>
        <fullName evidence="3">Lipocalin-like domain-containing protein</fullName>
    </recommendedName>
</protein>
<reference evidence="1 2" key="1">
    <citation type="submission" date="2019-02" db="EMBL/GenBank/DDBJ databases">
        <title>Hyunsoonleella sp., isolated from marine sediment.</title>
        <authorList>
            <person name="Liu B.-T."/>
        </authorList>
    </citation>
    <scope>NUCLEOTIDE SEQUENCE [LARGE SCALE GENOMIC DNA]</scope>
    <source>
        <strain evidence="1 2">T58</strain>
    </source>
</reference>
<evidence type="ECO:0000313" key="1">
    <source>
        <dbReference type="EMBL" id="TBN04669.1"/>
    </source>
</evidence>